<evidence type="ECO:0000313" key="4">
    <source>
        <dbReference type="Proteomes" id="UP001501170"/>
    </source>
</evidence>
<dbReference type="PROSITE" id="PS51257">
    <property type="entry name" value="PROKAR_LIPOPROTEIN"/>
    <property type="match status" value="1"/>
</dbReference>
<protein>
    <recommendedName>
        <fullName evidence="5">Lipoprotein</fullName>
    </recommendedName>
</protein>
<feature type="region of interest" description="Disordered" evidence="1">
    <location>
        <begin position="186"/>
        <end position="212"/>
    </location>
</feature>
<feature type="region of interest" description="Disordered" evidence="1">
    <location>
        <begin position="24"/>
        <end position="44"/>
    </location>
</feature>
<feature type="chain" id="PRO_5046373958" description="Lipoprotein" evidence="2">
    <location>
        <begin position="24"/>
        <end position="219"/>
    </location>
</feature>
<dbReference type="EMBL" id="BAAARB010000001">
    <property type="protein sequence ID" value="GAA2365087.1"/>
    <property type="molecule type" value="Genomic_DNA"/>
</dbReference>
<dbReference type="Proteomes" id="UP001501170">
    <property type="component" value="Unassembled WGS sequence"/>
</dbReference>
<proteinExistence type="predicted"/>
<comment type="caution">
    <text evidence="3">The sequence shown here is derived from an EMBL/GenBank/DDBJ whole genome shotgun (WGS) entry which is preliminary data.</text>
</comment>
<keyword evidence="4" id="KW-1185">Reference proteome</keyword>
<evidence type="ECO:0008006" key="5">
    <source>
        <dbReference type="Google" id="ProtNLM"/>
    </source>
</evidence>
<gene>
    <name evidence="3" type="ORF">GCM10009855_00380</name>
</gene>
<organism evidence="3 4">
    <name type="scientific">Gordonia cholesterolivorans</name>
    <dbReference type="NCBI Taxonomy" id="559625"/>
    <lineage>
        <taxon>Bacteria</taxon>
        <taxon>Bacillati</taxon>
        <taxon>Actinomycetota</taxon>
        <taxon>Actinomycetes</taxon>
        <taxon>Mycobacteriales</taxon>
        <taxon>Gordoniaceae</taxon>
        <taxon>Gordonia</taxon>
    </lineage>
</organism>
<accession>A0ABN3GZ99</accession>
<evidence type="ECO:0000256" key="1">
    <source>
        <dbReference type="SAM" id="MobiDB-lite"/>
    </source>
</evidence>
<dbReference type="RefSeq" id="WP_006897683.1">
    <property type="nucleotide sequence ID" value="NZ_BAAARB010000001.1"/>
</dbReference>
<keyword evidence="2" id="KW-0732">Signal</keyword>
<evidence type="ECO:0000256" key="2">
    <source>
        <dbReference type="SAM" id="SignalP"/>
    </source>
</evidence>
<sequence length="219" mass="22484">MVPLRRAAVPLMLLGLTACGTDATTVDESVPPPPHNGSTKTLADGDCSATPAAGRIVRSGYGLNYSRGTMTVSVKRPGSQRCVAFAKSGRTDPAVPPDTLLFTFTGDRGEGGQLEFLAVDLAGGILPWPAGASAREPGAPITATVGVSLDGTYFTSATCTLRLATVTETRAAGRFDCPDALAARANPFDPDDDVSYDDPTVPAAPPESAALSGLFTVEK</sequence>
<evidence type="ECO:0000313" key="3">
    <source>
        <dbReference type="EMBL" id="GAA2365087.1"/>
    </source>
</evidence>
<feature type="signal peptide" evidence="2">
    <location>
        <begin position="1"/>
        <end position="23"/>
    </location>
</feature>
<reference evidence="3 4" key="1">
    <citation type="journal article" date="2019" name="Int. J. Syst. Evol. Microbiol.">
        <title>The Global Catalogue of Microorganisms (GCM) 10K type strain sequencing project: providing services to taxonomists for standard genome sequencing and annotation.</title>
        <authorList>
            <consortium name="The Broad Institute Genomics Platform"/>
            <consortium name="The Broad Institute Genome Sequencing Center for Infectious Disease"/>
            <person name="Wu L."/>
            <person name="Ma J."/>
        </authorList>
    </citation>
    <scope>NUCLEOTIDE SEQUENCE [LARGE SCALE GENOMIC DNA]</scope>
    <source>
        <strain evidence="3 4">JCM 16227</strain>
    </source>
</reference>
<name>A0ABN3GZ99_9ACTN</name>